<dbReference type="PANTHER" id="PTHR46638:SF1">
    <property type="entry name" value="CORRINOID ADENOSYLTRANSFERASE"/>
    <property type="match status" value="1"/>
</dbReference>
<dbReference type="AlphaFoldDB" id="A0A1G5DYI4"/>
<dbReference type="InterPro" id="IPR027417">
    <property type="entry name" value="P-loop_NTPase"/>
</dbReference>
<dbReference type="PANTHER" id="PTHR46638">
    <property type="entry name" value="CORRINOID ADENOSYLTRANSFERASE"/>
    <property type="match status" value="1"/>
</dbReference>
<gene>
    <name evidence="1" type="ORF">SAMN02910451_01719</name>
</gene>
<evidence type="ECO:0000313" key="2">
    <source>
        <dbReference type="Proteomes" id="UP000183047"/>
    </source>
</evidence>
<evidence type="ECO:0000313" key="1">
    <source>
        <dbReference type="EMBL" id="SCY19687.1"/>
    </source>
</evidence>
<proteinExistence type="predicted"/>
<dbReference type="SUPFAM" id="SSF56507">
    <property type="entry name" value="Methionine synthase activation domain-like"/>
    <property type="match status" value="1"/>
</dbReference>
<accession>A0A1G5DYI4</accession>
<dbReference type="RefSeq" id="WP_242871833.1">
    <property type="nucleotide sequence ID" value="NZ_FMUR01000009.1"/>
</dbReference>
<dbReference type="GO" id="GO:0008817">
    <property type="term" value="F:corrinoid adenosyltransferase activity"/>
    <property type="evidence" value="ECO:0007669"/>
    <property type="project" value="InterPro"/>
</dbReference>
<protein>
    <submittedName>
        <fullName evidence="1">Cob(I)alamin adenosyltransferase</fullName>
    </submittedName>
</protein>
<keyword evidence="1" id="KW-0808">Transferase</keyword>
<keyword evidence="2" id="KW-1185">Reference proteome</keyword>
<dbReference type="Gene3D" id="3.40.109.40">
    <property type="match status" value="1"/>
</dbReference>
<dbReference type="InterPro" id="IPR003724">
    <property type="entry name" value="CblAdoTrfase_CobA"/>
</dbReference>
<dbReference type="SUPFAM" id="SSF52540">
    <property type="entry name" value="P-loop containing nucleoside triphosphate hydrolases"/>
    <property type="match status" value="1"/>
</dbReference>
<dbReference type="Gene3D" id="3.40.50.300">
    <property type="entry name" value="P-loop containing nucleotide triphosphate hydrolases"/>
    <property type="match status" value="1"/>
</dbReference>
<name>A0A1G5DYI4_9FIRM</name>
<organism evidence="1 2">
    <name type="scientific">Butyrivibrio hungatei</name>
    <dbReference type="NCBI Taxonomy" id="185008"/>
    <lineage>
        <taxon>Bacteria</taxon>
        <taxon>Bacillati</taxon>
        <taxon>Bacillota</taxon>
        <taxon>Clostridia</taxon>
        <taxon>Lachnospirales</taxon>
        <taxon>Lachnospiraceae</taxon>
        <taxon>Butyrivibrio</taxon>
    </lineage>
</organism>
<dbReference type="GO" id="GO:0009236">
    <property type="term" value="P:cobalamin biosynthetic process"/>
    <property type="evidence" value="ECO:0007669"/>
    <property type="project" value="InterPro"/>
</dbReference>
<dbReference type="GO" id="GO:0005524">
    <property type="term" value="F:ATP binding"/>
    <property type="evidence" value="ECO:0007669"/>
    <property type="project" value="InterPro"/>
</dbReference>
<dbReference type="Pfam" id="PF02572">
    <property type="entry name" value="CobA_CobO_BtuR"/>
    <property type="match status" value="1"/>
</dbReference>
<dbReference type="EMBL" id="FMUR01000009">
    <property type="protein sequence ID" value="SCY19687.1"/>
    <property type="molecule type" value="Genomic_DNA"/>
</dbReference>
<reference evidence="2" key="1">
    <citation type="submission" date="2016-10" db="EMBL/GenBank/DDBJ databases">
        <authorList>
            <person name="Varghese N."/>
            <person name="Submissions S."/>
        </authorList>
    </citation>
    <scope>NUCLEOTIDE SEQUENCE [LARGE SCALE GENOMIC DNA]</scope>
    <source>
        <strain evidence="2">XBD2006</strain>
    </source>
</reference>
<dbReference type="Proteomes" id="UP000183047">
    <property type="component" value="Unassembled WGS sequence"/>
</dbReference>
<sequence length="372" mass="41879">MTFEPLSVALDENGIKGFIKRYHFKTSEKKDIVMLYRQLHPRVHASFHHVIEGDTVYVVVTLGDAFDSFQDSFLQKGEIQKAFIIDCLGTEMLSLAYEEVDKKIFEKTGLYVGSYVFAGSDKMPLEELAVVMAKLGQKIVKCNESFVLVPKKSVVFSAKLHEKRTEKHSDCANCSAVSCPMRKEPQKKSSTSKSGSKRKKGLIHLYTGEGKGKTTAAIGLAVRAAGAGRKVIFSQFMKGRQTSELSSLSLIPGITIVRSDKELGWLRRDDDEQCEAFRIVHNEILDKIIELIQAGECDVLIMDEITYPYNYGVIDKKKLEDLIDNKPSGLEIVMTGRNADELLADRADYITYMEKIRHPYDRGIEAREGIEF</sequence>
<dbReference type="InterPro" id="IPR037010">
    <property type="entry name" value="VitB12-dep_Met_synth_activ_sf"/>
</dbReference>
<dbReference type="GO" id="GO:0008705">
    <property type="term" value="F:methionine synthase activity"/>
    <property type="evidence" value="ECO:0007669"/>
    <property type="project" value="InterPro"/>
</dbReference>